<dbReference type="GO" id="GO:0005829">
    <property type="term" value="C:cytosol"/>
    <property type="evidence" value="ECO:0007669"/>
    <property type="project" value="TreeGrafter"/>
</dbReference>
<dbReference type="InterPro" id="IPR025502">
    <property type="entry name" value="TldD"/>
</dbReference>
<dbReference type="Proteomes" id="UP000470772">
    <property type="component" value="Unassembled WGS sequence"/>
</dbReference>
<dbReference type="EMBL" id="WGGD01000005">
    <property type="protein sequence ID" value="MUN29763.1"/>
    <property type="molecule type" value="Genomic_DNA"/>
</dbReference>
<feature type="domain" description="Metalloprotease TldD/E N-terminal" evidence="5">
    <location>
        <begin position="17"/>
        <end position="67"/>
    </location>
</feature>
<protein>
    <submittedName>
        <fullName evidence="7">TldD/PmbA family protein</fullName>
    </submittedName>
</protein>
<dbReference type="PANTHER" id="PTHR30624">
    <property type="entry name" value="UNCHARACTERIZED PROTEIN TLDD AND PMBA"/>
    <property type="match status" value="1"/>
</dbReference>
<dbReference type="PANTHER" id="PTHR30624:SF11">
    <property type="entry name" value="ZINC-DEPENDENT PROTEASE, TLDD_PMBA FAMILY"/>
    <property type="match status" value="1"/>
</dbReference>
<dbReference type="AlphaFoldDB" id="A0A6A9QVG6"/>
<comment type="caution">
    <text evidence="7">The sequence shown here is derived from an EMBL/GenBank/DDBJ whole genome shotgun (WGS) entry which is preliminary data.</text>
</comment>
<keyword evidence="8" id="KW-1185">Reference proteome</keyword>
<organism evidence="7 8">
    <name type="scientific">Sulfuracidifex metallicus DSM 6482 = JCM 9184</name>
    <dbReference type="NCBI Taxonomy" id="523847"/>
    <lineage>
        <taxon>Archaea</taxon>
        <taxon>Thermoproteota</taxon>
        <taxon>Thermoprotei</taxon>
        <taxon>Sulfolobales</taxon>
        <taxon>Sulfolobaceae</taxon>
        <taxon>Sulfuracidifex</taxon>
    </lineage>
</organism>
<accession>A0A6A9QVG6</accession>
<dbReference type="GO" id="GO:0008237">
    <property type="term" value="F:metallopeptidase activity"/>
    <property type="evidence" value="ECO:0007669"/>
    <property type="project" value="UniProtKB-KW"/>
</dbReference>
<dbReference type="Pfam" id="PF19289">
    <property type="entry name" value="PmbA_TldD_3rd"/>
    <property type="match status" value="1"/>
</dbReference>
<dbReference type="InterPro" id="IPR051463">
    <property type="entry name" value="Peptidase_U62_metallo"/>
</dbReference>
<proteinExistence type="inferred from homology"/>
<sequence length="450" mass="50450">MSSEDIYNKKFSSFSYVEVRKQADSYRLIRTINGEVVSITSVLDEGYSVRFFNDGSLYFSSSNNPENLGVKPERIQGWEKGFDDQSPSSGNFRAEEEVPISSKSIHEKVEILKNLYQEASSQLLHSKLKSLNLDYVERVEEKDVTINGISFSSYVPRVLLSAMIVMKNERMTVNGRFEYGGSGGLEHLREVDLKEKVKALDDLLVKGKSVEPGSTNVVVSGNISGIMAHESVGHPFEADRILGREFAQAGLSYLTFMKGKIGSDAVTVIDDPTIKKSNGYYEIDDEGVKAKEKVLIKEGNINELLHDRFSGYRMDIRSNGSGRASSHSREPLVRMSNTFFKPGKVKFQDLIDVSKGVFIKSYMEWNIDDMRLGQRYVGLEAYEIKHGELGDPLLFPVLEGNTDQLLKSVEEVDDSLQFFPGTCGKGDPDQPVPVWLGGPDMLLNYKVRRI</sequence>
<dbReference type="SUPFAM" id="SSF111283">
    <property type="entry name" value="Putative modulator of DNA gyrase, PmbA/TldD"/>
    <property type="match status" value="1"/>
</dbReference>
<feature type="domain" description="Metalloprotease TldD/E C-terminal" evidence="6">
    <location>
        <begin position="212"/>
        <end position="442"/>
    </location>
</feature>
<evidence type="ECO:0000256" key="4">
    <source>
        <dbReference type="ARBA" id="ARBA00023049"/>
    </source>
</evidence>
<dbReference type="Pfam" id="PF01523">
    <property type="entry name" value="PmbA_TldD_1st"/>
    <property type="match status" value="1"/>
</dbReference>
<keyword evidence="2" id="KW-0645">Protease</keyword>
<evidence type="ECO:0000256" key="3">
    <source>
        <dbReference type="ARBA" id="ARBA00022801"/>
    </source>
</evidence>
<reference evidence="7 8" key="1">
    <citation type="submission" date="2019-10" db="EMBL/GenBank/DDBJ databases">
        <title>Sequencing and Assembly of Multiple Reported Metal-Biooxidizing Members of the Extremely Thermoacidophilic Archaeal Family Sulfolobaceae.</title>
        <authorList>
            <person name="Counts J.A."/>
            <person name="Kelly R.M."/>
        </authorList>
    </citation>
    <scope>NUCLEOTIDE SEQUENCE [LARGE SCALE GENOMIC DNA]</scope>
    <source>
        <strain evidence="7 8">DSM 6482</strain>
    </source>
</reference>
<comment type="similarity">
    <text evidence="1">Belongs to the peptidase U62 family.</text>
</comment>
<gene>
    <name evidence="7" type="ORF">GC250_10025</name>
</gene>
<dbReference type="InterPro" id="IPR036059">
    <property type="entry name" value="TldD/PmbA_sf"/>
</dbReference>
<dbReference type="InterPro" id="IPR045569">
    <property type="entry name" value="Metalloprtase-TldD/E_C"/>
</dbReference>
<dbReference type="PIRSF" id="PIRSF004919">
    <property type="entry name" value="TldD"/>
    <property type="match status" value="1"/>
</dbReference>
<evidence type="ECO:0000313" key="7">
    <source>
        <dbReference type="EMBL" id="MUN29763.1"/>
    </source>
</evidence>
<evidence type="ECO:0000259" key="5">
    <source>
        <dbReference type="Pfam" id="PF01523"/>
    </source>
</evidence>
<evidence type="ECO:0000256" key="2">
    <source>
        <dbReference type="ARBA" id="ARBA00022670"/>
    </source>
</evidence>
<evidence type="ECO:0000313" key="8">
    <source>
        <dbReference type="Proteomes" id="UP000470772"/>
    </source>
</evidence>
<dbReference type="InterPro" id="IPR035068">
    <property type="entry name" value="TldD/PmbA_N"/>
</dbReference>
<keyword evidence="3" id="KW-0378">Hydrolase</keyword>
<evidence type="ECO:0000259" key="6">
    <source>
        <dbReference type="Pfam" id="PF19289"/>
    </source>
</evidence>
<dbReference type="GO" id="GO:0006508">
    <property type="term" value="P:proteolysis"/>
    <property type="evidence" value="ECO:0007669"/>
    <property type="project" value="UniProtKB-KW"/>
</dbReference>
<dbReference type="RefSeq" id="WP_156017460.1">
    <property type="nucleotide sequence ID" value="NZ_WGGD01000005.1"/>
</dbReference>
<dbReference type="Gene3D" id="3.30.2290.10">
    <property type="entry name" value="PmbA/TldD superfamily"/>
    <property type="match status" value="1"/>
</dbReference>
<dbReference type="InterPro" id="IPR002510">
    <property type="entry name" value="Metalloprtase-TldD/E_N"/>
</dbReference>
<evidence type="ECO:0000256" key="1">
    <source>
        <dbReference type="ARBA" id="ARBA00005836"/>
    </source>
</evidence>
<keyword evidence="4" id="KW-0482">Metalloprotease</keyword>
<name>A0A6A9QVG6_SULME</name>